<dbReference type="GO" id="GO:0033214">
    <property type="term" value="P:siderophore-iron import into cell"/>
    <property type="evidence" value="ECO:0007669"/>
    <property type="project" value="TreeGrafter"/>
</dbReference>
<evidence type="ECO:0000256" key="8">
    <source>
        <dbReference type="SAM" id="Phobius"/>
    </source>
</evidence>
<evidence type="ECO:0000256" key="5">
    <source>
        <dbReference type="ARBA" id="ARBA00022692"/>
    </source>
</evidence>
<evidence type="ECO:0000313" key="9">
    <source>
        <dbReference type="EMBL" id="SER89332.1"/>
    </source>
</evidence>
<comment type="similarity">
    <text evidence="2">Belongs to the binding-protein-dependent transport system permease family. FecCD subfamily.</text>
</comment>
<feature type="transmembrane region" description="Helical" evidence="8">
    <location>
        <begin position="318"/>
        <end position="338"/>
    </location>
</feature>
<feature type="transmembrane region" description="Helical" evidence="8">
    <location>
        <begin position="251"/>
        <end position="272"/>
    </location>
</feature>
<dbReference type="PANTHER" id="PTHR30472">
    <property type="entry name" value="FERRIC ENTEROBACTIN TRANSPORT SYSTEM PERMEASE PROTEIN"/>
    <property type="match status" value="1"/>
</dbReference>
<evidence type="ECO:0000256" key="2">
    <source>
        <dbReference type="ARBA" id="ARBA00007935"/>
    </source>
</evidence>
<feature type="transmembrane region" description="Helical" evidence="8">
    <location>
        <begin position="204"/>
        <end position="223"/>
    </location>
</feature>
<feature type="transmembrane region" description="Helical" evidence="8">
    <location>
        <begin position="72"/>
        <end position="89"/>
    </location>
</feature>
<dbReference type="SUPFAM" id="SSF81345">
    <property type="entry name" value="ABC transporter involved in vitamin B12 uptake, BtuC"/>
    <property type="match status" value="1"/>
</dbReference>
<dbReference type="OrthoDB" id="9792889at2"/>
<evidence type="ECO:0000313" key="10">
    <source>
        <dbReference type="Proteomes" id="UP000182584"/>
    </source>
</evidence>
<keyword evidence="4" id="KW-1003">Cell membrane</keyword>
<evidence type="ECO:0000256" key="3">
    <source>
        <dbReference type="ARBA" id="ARBA00022448"/>
    </source>
</evidence>
<keyword evidence="5 8" id="KW-0812">Transmembrane</keyword>
<organism evidence="9 10">
    <name type="scientific">Butyrivibrio fibrisolvens</name>
    <dbReference type="NCBI Taxonomy" id="831"/>
    <lineage>
        <taxon>Bacteria</taxon>
        <taxon>Bacillati</taxon>
        <taxon>Bacillota</taxon>
        <taxon>Clostridia</taxon>
        <taxon>Lachnospirales</taxon>
        <taxon>Lachnospiraceae</taxon>
        <taxon>Butyrivibrio</taxon>
    </lineage>
</organism>
<dbReference type="Gene3D" id="1.10.3470.10">
    <property type="entry name" value="ABC transporter involved in vitamin B12 uptake, BtuC"/>
    <property type="match status" value="1"/>
</dbReference>
<dbReference type="Proteomes" id="UP000182584">
    <property type="component" value="Unassembled WGS sequence"/>
</dbReference>
<gene>
    <name evidence="9" type="ORF">SAMN04487884_11339</name>
</gene>
<dbReference type="EMBL" id="FOGJ01000013">
    <property type="protein sequence ID" value="SER89332.1"/>
    <property type="molecule type" value="Genomic_DNA"/>
</dbReference>
<evidence type="ECO:0000256" key="1">
    <source>
        <dbReference type="ARBA" id="ARBA00004651"/>
    </source>
</evidence>
<accession>A0A1H9SWE7</accession>
<evidence type="ECO:0000256" key="6">
    <source>
        <dbReference type="ARBA" id="ARBA00022989"/>
    </source>
</evidence>
<dbReference type="Pfam" id="PF01032">
    <property type="entry name" value="FecCD"/>
    <property type="match status" value="1"/>
</dbReference>
<feature type="transmembrane region" description="Helical" evidence="8">
    <location>
        <begin position="129"/>
        <end position="150"/>
    </location>
</feature>
<dbReference type="CDD" id="cd06550">
    <property type="entry name" value="TM_ABC_iron-siderophores_like"/>
    <property type="match status" value="1"/>
</dbReference>
<dbReference type="InterPro" id="IPR037294">
    <property type="entry name" value="ABC_BtuC-like"/>
</dbReference>
<dbReference type="PANTHER" id="PTHR30472:SF25">
    <property type="entry name" value="ABC TRANSPORTER PERMEASE PROTEIN MJ0876-RELATED"/>
    <property type="match status" value="1"/>
</dbReference>
<dbReference type="RefSeq" id="WP_027219005.1">
    <property type="nucleotide sequence ID" value="NZ_FOGJ01000013.1"/>
</dbReference>
<feature type="transmembrane region" description="Helical" evidence="8">
    <location>
        <begin position="12"/>
        <end position="31"/>
    </location>
</feature>
<name>A0A1H9SWE7_BUTFI</name>
<dbReference type="GO" id="GO:0022857">
    <property type="term" value="F:transmembrane transporter activity"/>
    <property type="evidence" value="ECO:0007669"/>
    <property type="project" value="InterPro"/>
</dbReference>
<reference evidence="9 10" key="1">
    <citation type="submission" date="2016-10" db="EMBL/GenBank/DDBJ databases">
        <authorList>
            <person name="de Groot N.N."/>
        </authorList>
    </citation>
    <scope>NUCLEOTIDE SEQUENCE [LARGE SCALE GENOMIC DNA]</scope>
    <source>
        <strain evidence="9 10">AR40</strain>
    </source>
</reference>
<feature type="transmembrane region" description="Helical" evidence="8">
    <location>
        <begin position="101"/>
        <end position="123"/>
    </location>
</feature>
<evidence type="ECO:0000256" key="7">
    <source>
        <dbReference type="ARBA" id="ARBA00023136"/>
    </source>
</evidence>
<sequence>MSKEKSFGKNTLEVITILVCLIILGICMGIGSVDIPLKDAMTILGGKIFGTYIPDELAATTSILWTIRLPRAMTAFCVGGALALSGAIMQSVLQNPLASSYTLGVSSGASLGASIIIVTQFTIPALGSFLLPTFGFAFGFATVLLVIAIASRFDNTLHSNTVILIGMVVSLFTNAVMTLVSSFARAHSQQLLLWTMGSFSGKRWYHVQILLPLCIFGMIVTLYHARSMDIMSFGDEQAYAMGVNVRTRKKILLLLASLLTGASVCFSGTIGFVDLIAPHAVRIVFGSSHKRVVPMSFFVGGAFMAFCDMVARTAVESELPVGAVTGVIGAPFFVWLYLRGSKES</sequence>
<keyword evidence="7 8" id="KW-0472">Membrane</keyword>
<dbReference type="InterPro" id="IPR000522">
    <property type="entry name" value="ABC_transptr_permease_BtuC"/>
</dbReference>
<dbReference type="GO" id="GO:0005886">
    <property type="term" value="C:plasma membrane"/>
    <property type="evidence" value="ECO:0007669"/>
    <property type="project" value="UniProtKB-SubCell"/>
</dbReference>
<comment type="subcellular location">
    <subcellularLocation>
        <location evidence="1">Cell membrane</location>
        <topology evidence="1">Multi-pass membrane protein</topology>
    </subcellularLocation>
</comment>
<evidence type="ECO:0000256" key="4">
    <source>
        <dbReference type="ARBA" id="ARBA00022475"/>
    </source>
</evidence>
<keyword evidence="3" id="KW-0813">Transport</keyword>
<dbReference type="eggNOG" id="COG0609">
    <property type="taxonomic scope" value="Bacteria"/>
</dbReference>
<dbReference type="AlphaFoldDB" id="A0A1H9SWE7"/>
<dbReference type="FunFam" id="1.10.3470.10:FF:000001">
    <property type="entry name" value="Vitamin B12 ABC transporter permease BtuC"/>
    <property type="match status" value="1"/>
</dbReference>
<feature type="transmembrane region" description="Helical" evidence="8">
    <location>
        <begin position="162"/>
        <end position="184"/>
    </location>
</feature>
<proteinExistence type="inferred from homology"/>
<keyword evidence="6 8" id="KW-1133">Transmembrane helix</keyword>
<protein>
    <submittedName>
        <fullName evidence="9">Iron complex transport system permease protein</fullName>
    </submittedName>
</protein>